<proteinExistence type="predicted"/>
<feature type="region of interest" description="Disordered" evidence="1">
    <location>
        <begin position="103"/>
        <end position="128"/>
    </location>
</feature>
<feature type="region of interest" description="Disordered" evidence="1">
    <location>
        <begin position="142"/>
        <end position="166"/>
    </location>
</feature>
<protein>
    <submittedName>
        <fullName evidence="3">Uncharacterized protein LOC113430201</fullName>
    </submittedName>
</protein>
<feature type="region of interest" description="Disordered" evidence="1">
    <location>
        <begin position="252"/>
        <end position="356"/>
    </location>
</feature>
<evidence type="ECO:0000313" key="3">
    <source>
        <dbReference type="RefSeq" id="XP_026548449.1"/>
    </source>
</evidence>
<dbReference type="Proteomes" id="UP000504612">
    <property type="component" value="Unplaced"/>
</dbReference>
<dbReference type="KEGG" id="nss:113430201"/>
<organism evidence="2 3">
    <name type="scientific">Notechis scutatus</name>
    <name type="common">mainland tiger snake</name>
    <dbReference type="NCBI Taxonomy" id="8663"/>
    <lineage>
        <taxon>Eukaryota</taxon>
        <taxon>Metazoa</taxon>
        <taxon>Chordata</taxon>
        <taxon>Craniata</taxon>
        <taxon>Vertebrata</taxon>
        <taxon>Euteleostomi</taxon>
        <taxon>Lepidosauria</taxon>
        <taxon>Squamata</taxon>
        <taxon>Bifurcata</taxon>
        <taxon>Unidentata</taxon>
        <taxon>Episquamata</taxon>
        <taxon>Toxicofera</taxon>
        <taxon>Serpentes</taxon>
        <taxon>Colubroidea</taxon>
        <taxon>Elapidae</taxon>
        <taxon>Hydrophiinae</taxon>
        <taxon>Notechis</taxon>
    </lineage>
</organism>
<reference evidence="3" key="1">
    <citation type="submission" date="2025-08" db="UniProtKB">
        <authorList>
            <consortium name="RefSeq"/>
        </authorList>
    </citation>
    <scope>IDENTIFICATION</scope>
</reference>
<gene>
    <name evidence="3" type="primary">LOC113430201</name>
</gene>
<accession>A0A6J1W7R6</accession>
<dbReference type="RefSeq" id="XP_026548449.1">
    <property type="nucleotide sequence ID" value="XM_026692664.1"/>
</dbReference>
<dbReference type="AlphaFoldDB" id="A0A6J1W7R6"/>
<dbReference type="GeneID" id="113430201"/>
<feature type="non-terminal residue" evidence="3">
    <location>
        <position position="1"/>
    </location>
</feature>
<name>A0A6J1W7R6_9SAUR</name>
<keyword evidence="2" id="KW-1185">Reference proteome</keyword>
<evidence type="ECO:0000313" key="2">
    <source>
        <dbReference type="Proteomes" id="UP000504612"/>
    </source>
</evidence>
<evidence type="ECO:0000256" key="1">
    <source>
        <dbReference type="SAM" id="MobiDB-lite"/>
    </source>
</evidence>
<sequence>HLFNFSLPSAAGIGTFSSFLPSSSFPGIRKYPESRRSVNPTSPQLIRTLWTNGSARDFFSRRPSHLRRNAHKKRLRAKLGPCYYSPVQLGGPEDGLYQARNPSSWPAFPDPTGLERRPISTSEGPQSLLGYYPPGPEHGGYGWWPVGPTEQERGPQPGPNFNSHAPHHTGWESWPISSSLEGGRCLPRYYDGRSHDPFRAAYDATLINGQEYPPQPNAGYSSVPDSRALHRVEQGVQCYSDPDVSPFQDDWLTSFAPQGSRAHPNGPPSFPQDVGEASGPLSPVEQEQGLQPHHYSQAAQGPDDDSWVMGLPERARWLPFHPRRDLPAHHNVRSGPWSTGGGEGDPGFPSHAEDVS</sequence>